<dbReference type="AlphaFoldDB" id="A0AAE8L6X3"/>
<dbReference type="EMBL" id="CP015367">
    <property type="protein sequence ID" value="APT31941.1"/>
    <property type="molecule type" value="Genomic_DNA"/>
</dbReference>
<proteinExistence type="predicted"/>
<gene>
    <name evidence="2" type="ORF">MCBMB27_02650</name>
    <name evidence="3" type="ORF">SAMN05192567_11217</name>
</gene>
<reference evidence="2 4" key="1">
    <citation type="submission" date="2016-04" db="EMBL/GenBank/DDBJ databases">
        <title>Complete genome sequencing and analysis of CBMB27, Methylobacterium phyllosphaerae isolated from leaf tissues of rice (Oryza sativa L.).</title>
        <authorList>
            <person name="Lee Y."/>
            <person name="Hwangbo K."/>
            <person name="Chung H."/>
            <person name="Yoo J."/>
            <person name="Kim K.Y."/>
            <person name="Sa T.M."/>
            <person name="Um Y."/>
            <person name="Madhaiyan M."/>
        </authorList>
    </citation>
    <scope>NUCLEOTIDE SEQUENCE [LARGE SCALE GENOMIC DNA]</scope>
    <source>
        <strain evidence="2 4">CBMB27</strain>
    </source>
</reference>
<keyword evidence="1" id="KW-1133">Transmembrane helix</keyword>
<evidence type="ECO:0000313" key="3">
    <source>
        <dbReference type="EMBL" id="SFH01182.1"/>
    </source>
</evidence>
<evidence type="ECO:0000256" key="1">
    <source>
        <dbReference type="SAM" id="Phobius"/>
    </source>
</evidence>
<feature type="transmembrane region" description="Helical" evidence="1">
    <location>
        <begin position="88"/>
        <end position="108"/>
    </location>
</feature>
<keyword evidence="4" id="KW-1185">Reference proteome</keyword>
<dbReference type="Proteomes" id="UP000185487">
    <property type="component" value="Chromosome"/>
</dbReference>
<dbReference type="KEGG" id="mphy:MCBMB27_02650"/>
<dbReference type="EMBL" id="FOPK01000012">
    <property type="protein sequence ID" value="SFH01182.1"/>
    <property type="molecule type" value="Genomic_DNA"/>
</dbReference>
<evidence type="ECO:0000313" key="5">
    <source>
        <dbReference type="Proteomes" id="UP000199140"/>
    </source>
</evidence>
<reference evidence="3 5" key="2">
    <citation type="submission" date="2016-10" db="EMBL/GenBank/DDBJ databases">
        <authorList>
            <person name="Varghese N."/>
            <person name="Submissions S."/>
        </authorList>
    </citation>
    <scope>NUCLEOTIDE SEQUENCE [LARGE SCALE GENOMIC DNA]</scope>
    <source>
        <strain evidence="3 5">CBMB27</strain>
    </source>
</reference>
<organism evidence="3 5">
    <name type="scientific">Methylobacterium phyllosphaerae</name>
    <dbReference type="NCBI Taxonomy" id="418223"/>
    <lineage>
        <taxon>Bacteria</taxon>
        <taxon>Pseudomonadati</taxon>
        <taxon>Pseudomonadota</taxon>
        <taxon>Alphaproteobacteria</taxon>
        <taxon>Hyphomicrobiales</taxon>
        <taxon>Methylobacteriaceae</taxon>
        <taxon>Methylobacterium</taxon>
    </lineage>
</organism>
<evidence type="ECO:0000313" key="4">
    <source>
        <dbReference type="Proteomes" id="UP000185487"/>
    </source>
</evidence>
<keyword evidence="1" id="KW-0472">Membrane</keyword>
<dbReference type="Proteomes" id="UP000199140">
    <property type="component" value="Unassembled WGS sequence"/>
</dbReference>
<evidence type="ECO:0000313" key="2">
    <source>
        <dbReference type="EMBL" id="APT31941.1"/>
    </source>
</evidence>
<dbReference type="RefSeq" id="WP_075380586.1">
    <property type="nucleotide sequence ID" value="NZ_CP015367.1"/>
</dbReference>
<protein>
    <recommendedName>
        <fullName evidence="6">Transmembrane protein</fullName>
    </recommendedName>
</protein>
<evidence type="ECO:0008006" key="6">
    <source>
        <dbReference type="Google" id="ProtNLM"/>
    </source>
</evidence>
<keyword evidence="1" id="KW-0812">Transmembrane</keyword>
<accession>A0AAE8L6X3</accession>
<sequence>MTEALPAAAGDPEVVLAAIAKAAARLAVQDTGRRAEPPDEAAVEEICERVVNEAFKQFGVDLTSVASVEDFRETLAHLRRSRKWWDKAGAAVVTAIMSSIGLGLLAAVGKYLSLGGAK</sequence>
<name>A0AAE8L6X3_9HYPH</name>